<dbReference type="Proteomes" id="UP001596045">
    <property type="component" value="Unassembled WGS sequence"/>
</dbReference>
<dbReference type="RefSeq" id="WP_378998157.1">
    <property type="nucleotide sequence ID" value="NZ_JBHSMT010000026.1"/>
</dbReference>
<comment type="caution">
    <text evidence="1">The sequence shown here is derived from an EMBL/GenBank/DDBJ whole genome shotgun (WGS) entry which is preliminary data.</text>
</comment>
<protein>
    <submittedName>
        <fullName evidence="1">Uncharacterized protein</fullName>
    </submittedName>
</protein>
<reference evidence="2" key="1">
    <citation type="journal article" date="2019" name="Int. J. Syst. Evol. Microbiol.">
        <title>The Global Catalogue of Microorganisms (GCM) 10K type strain sequencing project: providing services to taxonomists for standard genome sequencing and annotation.</title>
        <authorList>
            <consortium name="The Broad Institute Genomics Platform"/>
            <consortium name="The Broad Institute Genome Sequencing Center for Infectious Disease"/>
            <person name="Wu L."/>
            <person name="Ma J."/>
        </authorList>
    </citation>
    <scope>NUCLEOTIDE SEQUENCE [LARGE SCALE GENOMIC DNA]</scope>
    <source>
        <strain evidence="2">JCM 17066</strain>
    </source>
</reference>
<keyword evidence="2" id="KW-1185">Reference proteome</keyword>
<proteinExistence type="predicted"/>
<evidence type="ECO:0000313" key="1">
    <source>
        <dbReference type="EMBL" id="MFC5475048.1"/>
    </source>
</evidence>
<name>A0ABW0MA19_9BURK</name>
<accession>A0ABW0MA19</accession>
<organism evidence="1 2">
    <name type="scientific">Paraherbaspirillum soli</name>
    <dbReference type="NCBI Taxonomy" id="631222"/>
    <lineage>
        <taxon>Bacteria</taxon>
        <taxon>Pseudomonadati</taxon>
        <taxon>Pseudomonadota</taxon>
        <taxon>Betaproteobacteria</taxon>
        <taxon>Burkholderiales</taxon>
        <taxon>Oxalobacteraceae</taxon>
        <taxon>Paraherbaspirillum</taxon>
    </lineage>
</organism>
<dbReference type="EMBL" id="JBHSMT010000026">
    <property type="protein sequence ID" value="MFC5475048.1"/>
    <property type="molecule type" value="Genomic_DNA"/>
</dbReference>
<evidence type="ECO:0000313" key="2">
    <source>
        <dbReference type="Proteomes" id="UP001596045"/>
    </source>
</evidence>
<sequence length="174" mass="19184">MNTTRNKRWNGKIETLKPDYLNDVMGKMVAYGDRVQFGLTGPGQRPNYQVINTAGKKMAFDSNSHLLQPKEDEFVGSNATGIFTLDQVKLAIAGGGKTSTTTRTSRVGSGSTRSSTATIKAKDLVDTAKYEYFKNNRQTLPASIGEYSDEITDLMKKGMSAEDAFGDVIKRYFE</sequence>
<gene>
    <name evidence="1" type="ORF">ACFPM8_13885</name>
</gene>